<name>A0A4U8UTC2_STECR</name>
<reference evidence="2 3" key="1">
    <citation type="journal article" date="2015" name="Genome Biol.">
        <title>Comparative genomics of Steinernema reveals deeply conserved gene regulatory networks.</title>
        <authorList>
            <person name="Dillman A.R."/>
            <person name="Macchietto M."/>
            <person name="Porter C.F."/>
            <person name="Rogers A."/>
            <person name="Williams B."/>
            <person name="Antoshechkin I."/>
            <person name="Lee M.M."/>
            <person name="Goodwin Z."/>
            <person name="Lu X."/>
            <person name="Lewis E.E."/>
            <person name="Goodrich-Blair H."/>
            <person name="Stock S.P."/>
            <person name="Adams B.J."/>
            <person name="Sternberg P.W."/>
            <person name="Mortazavi A."/>
        </authorList>
    </citation>
    <scope>NUCLEOTIDE SEQUENCE [LARGE SCALE GENOMIC DNA]</scope>
    <source>
        <strain evidence="2 3">ALL</strain>
    </source>
</reference>
<dbReference type="Gene3D" id="2.60.120.680">
    <property type="entry name" value="GOLD domain"/>
    <property type="match status" value="1"/>
</dbReference>
<dbReference type="PANTHER" id="PTHR47159:SF6">
    <property type="entry name" value="CRAL-TRIO DOMAIN-CONTAINING PROTEIN"/>
    <property type="match status" value="1"/>
</dbReference>
<evidence type="ECO:0000313" key="2">
    <source>
        <dbReference type="EMBL" id="TMS36491.1"/>
    </source>
</evidence>
<dbReference type="InterPro" id="IPR053302">
    <property type="entry name" value="CRAL-TRIO_domain"/>
</dbReference>
<dbReference type="InterPro" id="IPR036865">
    <property type="entry name" value="CRAL-TRIO_dom_sf"/>
</dbReference>
<dbReference type="EMBL" id="AZBU02000001">
    <property type="protein sequence ID" value="TMS36491.1"/>
    <property type="molecule type" value="Genomic_DNA"/>
</dbReference>
<dbReference type="PANTHER" id="PTHR47159">
    <property type="entry name" value="PROTEIN CBG07705-RELATED"/>
    <property type="match status" value="1"/>
</dbReference>
<dbReference type="CDD" id="cd00170">
    <property type="entry name" value="SEC14"/>
    <property type="match status" value="1"/>
</dbReference>
<dbReference type="EMBL" id="CM016762">
    <property type="protein sequence ID" value="TMS36491.1"/>
    <property type="molecule type" value="Genomic_DNA"/>
</dbReference>
<dbReference type="PROSITE" id="PS50191">
    <property type="entry name" value="CRAL_TRIO"/>
    <property type="match status" value="1"/>
</dbReference>
<dbReference type="Pfam" id="PF00650">
    <property type="entry name" value="CRAL_TRIO"/>
    <property type="match status" value="1"/>
</dbReference>
<accession>A0A4U8UTC2</accession>
<keyword evidence="3" id="KW-1185">Reference proteome</keyword>
<organism evidence="2 3">
    <name type="scientific">Steinernema carpocapsae</name>
    <name type="common">Entomopathogenic nematode</name>
    <dbReference type="NCBI Taxonomy" id="34508"/>
    <lineage>
        <taxon>Eukaryota</taxon>
        <taxon>Metazoa</taxon>
        <taxon>Ecdysozoa</taxon>
        <taxon>Nematoda</taxon>
        <taxon>Chromadorea</taxon>
        <taxon>Rhabditida</taxon>
        <taxon>Tylenchina</taxon>
        <taxon>Panagrolaimomorpha</taxon>
        <taxon>Strongyloidoidea</taxon>
        <taxon>Steinernematidae</taxon>
        <taxon>Steinernema</taxon>
    </lineage>
</organism>
<gene>
    <name evidence="2" type="ORF">L596_003641</name>
</gene>
<protein>
    <recommendedName>
        <fullName evidence="1">CRAL-TRIO domain-containing protein</fullName>
    </recommendedName>
</protein>
<dbReference type="SMART" id="SM00516">
    <property type="entry name" value="SEC14"/>
    <property type="match status" value="1"/>
</dbReference>
<dbReference type="Gene3D" id="3.40.525.10">
    <property type="entry name" value="CRAL-TRIO lipid binding domain"/>
    <property type="match status" value="1"/>
</dbReference>
<dbReference type="OrthoDB" id="1434354at2759"/>
<dbReference type="STRING" id="34508.A0A4U8UTC2"/>
<comment type="caution">
    <text evidence="2">The sequence shown here is derived from an EMBL/GenBank/DDBJ whole genome shotgun (WGS) entry which is preliminary data.</text>
</comment>
<dbReference type="InterPro" id="IPR001251">
    <property type="entry name" value="CRAL-TRIO_dom"/>
</dbReference>
<dbReference type="SUPFAM" id="SSF52087">
    <property type="entry name" value="CRAL/TRIO domain"/>
    <property type="match status" value="1"/>
</dbReference>
<dbReference type="Proteomes" id="UP000298663">
    <property type="component" value="Chromosome X"/>
</dbReference>
<dbReference type="AlphaFoldDB" id="A0A4U8UTC2"/>
<feature type="domain" description="CRAL-TRIO" evidence="1">
    <location>
        <begin position="80"/>
        <end position="253"/>
    </location>
</feature>
<evidence type="ECO:0000259" key="1">
    <source>
        <dbReference type="PROSITE" id="PS50191"/>
    </source>
</evidence>
<proteinExistence type="predicted"/>
<sequence>MASSKYLSADELAGVAEIRKAFTGRIPSLLDTDFNLRRWWNGHNRHMNVITERFDSYLKNRKVMGFDEPNFIETFYQKKDHLDILQYFGMSRIGPVVNEKDNGIVFVESGDIDKHVANTYPAGKYLRVFFTSCELVLQTILKQERESGKPSHGICIFDMGPLHIANHINPLSNCNKVFKARALIWEENYPDMIKHIVVVNSPFFLGVIWKVAKFLLKEKQQKLIHFNRNDSMKSIIHDDVTPVAFGGKRMDLGYSPRTDCCNEIKKITPDDFYKNGTVWENLGIARPAQTSFHIKAHSLCKMRCAPKECNGKNLIAWQFSLSDQLEFSVTNEDDQVYPCLKIITTECDDEDSLKCPAGNSEDNYYLTFKNYNRFSSITVTISLWSEGTPSLCADIPLV</sequence>
<evidence type="ECO:0000313" key="3">
    <source>
        <dbReference type="Proteomes" id="UP000298663"/>
    </source>
</evidence>
<reference evidence="2 3" key="2">
    <citation type="journal article" date="2019" name="G3 (Bethesda)">
        <title>Hybrid Assembly of the Genome of the Entomopathogenic Nematode Steinernema carpocapsae Identifies the X-Chromosome.</title>
        <authorList>
            <person name="Serra L."/>
            <person name="Macchietto M."/>
            <person name="Macias-Munoz A."/>
            <person name="McGill C.J."/>
            <person name="Rodriguez I.M."/>
            <person name="Rodriguez B."/>
            <person name="Murad R."/>
            <person name="Mortazavi A."/>
        </authorList>
    </citation>
    <scope>NUCLEOTIDE SEQUENCE [LARGE SCALE GENOMIC DNA]</scope>
    <source>
        <strain evidence="2 3">ALL</strain>
    </source>
</reference>